<dbReference type="EMBL" id="JAUHHV010000011">
    <property type="protein sequence ID" value="KAK1407840.1"/>
    <property type="molecule type" value="Genomic_DNA"/>
</dbReference>
<evidence type="ECO:0000313" key="3">
    <source>
        <dbReference type="Proteomes" id="UP001229421"/>
    </source>
</evidence>
<dbReference type="Proteomes" id="UP001229421">
    <property type="component" value="Unassembled WGS sequence"/>
</dbReference>
<keyword evidence="3" id="KW-1185">Reference proteome</keyword>
<organism evidence="2 3">
    <name type="scientific">Tagetes erecta</name>
    <name type="common">African marigold</name>
    <dbReference type="NCBI Taxonomy" id="13708"/>
    <lineage>
        <taxon>Eukaryota</taxon>
        <taxon>Viridiplantae</taxon>
        <taxon>Streptophyta</taxon>
        <taxon>Embryophyta</taxon>
        <taxon>Tracheophyta</taxon>
        <taxon>Spermatophyta</taxon>
        <taxon>Magnoliopsida</taxon>
        <taxon>eudicotyledons</taxon>
        <taxon>Gunneridae</taxon>
        <taxon>Pentapetalae</taxon>
        <taxon>asterids</taxon>
        <taxon>campanulids</taxon>
        <taxon>Asterales</taxon>
        <taxon>Asteraceae</taxon>
        <taxon>Asteroideae</taxon>
        <taxon>Heliantheae alliance</taxon>
        <taxon>Tageteae</taxon>
        <taxon>Tagetes</taxon>
    </lineage>
</organism>
<evidence type="ECO:0000256" key="1">
    <source>
        <dbReference type="SAM" id="MobiDB-lite"/>
    </source>
</evidence>
<feature type="region of interest" description="Disordered" evidence="1">
    <location>
        <begin position="93"/>
        <end position="126"/>
    </location>
</feature>
<evidence type="ECO:0000313" key="2">
    <source>
        <dbReference type="EMBL" id="KAK1407840.1"/>
    </source>
</evidence>
<protein>
    <submittedName>
        <fullName evidence="2">Uncharacterized protein</fullName>
    </submittedName>
</protein>
<reference evidence="2" key="1">
    <citation type="journal article" date="2023" name="bioRxiv">
        <title>Improved chromosome-level genome assembly for marigold (Tagetes erecta).</title>
        <authorList>
            <person name="Jiang F."/>
            <person name="Yuan L."/>
            <person name="Wang S."/>
            <person name="Wang H."/>
            <person name="Xu D."/>
            <person name="Wang A."/>
            <person name="Fan W."/>
        </authorList>
    </citation>
    <scope>NUCLEOTIDE SEQUENCE</scope>
    <source>
        <strain evidence="2">WSJ</strain>
        <tissue evidence="2">Leaf</tissue>
    </source>
</reference>
<sequence>MTCVMAMTTDGEEKRSSLRRILRLRRADHVQTLLSADCFFFKDVSLKTYVRALLGANFDQPLLRYSNVNKHHQPVPPPSYITHHPLPSPFTTTTTTTTIHHHHPPQPPSSTTNHRRPLPPSTTTTTTPVYFSTLQKLKKQIVFFLQTTEVWSTSSSTDVCRCGP</sequence>
<dbReference type="AlphaFoldDB" id="A0AAD8JNL2"/>
<comment type="caution">
    <text evidence="2">The sequence shown here is derived from an EMBL/GenBank/DDBJ whole genome shotgun (WGS) entry which is preliminary data.</text>
</comment>
<name>A0AAD8JNL2_TARER</name>
<accession>A0AAD8JNL2</accession>
<proteinExistence type="predicted"/>
<gene>
    <name evidence="2" type="ORF">QVD17_39467</name>
</gene>